<protein>
    <submittedName>
        <fullName evidence="1">Uncharacterized protein</fullName>
    </submittedName>
</protein>
<evidence type="ECO:0000313" key="1">
    <source>
        <dbReference type="EMBL" id="KAL2322279.1"/>
    </source>
</evidence>
<reference evidence="1 2" key="1">
    <citation type="submission" date="2024-08" db="EMBL/GenBank/DDBJ databases">
        <title>Insights into the chromosomal genome structure of Flemingia macrophylla.</title>
        <authorList>
            <person name="Ding Y."/>
            <person name="Zhao Y."/>
            <person name="Bi W."/>
            <person name="Wu M."/>
            <person name="Zhao G."/>
            <person name="Gong Y."/>
            <person name="Li W."/>
            <person name="Zhang P."/>
        </authorList>
    </citation>
    <scope>NUCLEOTIDE SEQUENCE [LARGE SCALE GENOMIC DNA]</scope>
    <source>
        <strain evidence="1">DYQJB</strain>
        <tissue evidence="1">Leaf</tissue>
    </source>
</reference>
<gene>
    <name evidence="1" type="ORF">Fmac_026658</name>
</gene>
<evidence type="ECO:0000313" key="2">
    <source>
        <dbReference type="Proteomes" id="UP001603857"/>
    </source>
</evidence>
<keyword evidence="2" id="KW-1185">Reference proteome</keyword>
<dbReference type="EMBL" id="JBGMDY010000009">
    <property type="protein sequence ID" value="KAL2322279.1"/>
    <property type="molecule type" value="Genomic_DNA"/>
</dbReference>
<accession>A0ABD1LFH4</accession>
<sequence>MFSSLLGMPEYRTKPSSNGFRKVARDPKNLERSFWDWNGRSKVFGLGTGVLGHKNSWNGRYNVGTAVPSSKRPWNGLYLDVRVCISILHPRGDDPNGYELASECWAPVHTVGNRNNSSFVLSNFQESRLSQIKVLQREVAPATIAIRECKVRGAEVCGSDNNATGEAPFGVTVTSHLIARATTQAIVE</sequence>
<dbReference type="AlphaFoldDB" id="A0ABD1LFH4"/>
<name>A0ABD1LFH4_9FABA</name>
<organism evidence="1 2">
    <name type="scientific">Flemingia macrophylla</name>
    <dbReference type="NCBI Taxonomy" id="520843"/>
    <lineage>
        <taxon>Eukaryota</taxon>
        <taxon>Viridiplantae</taxon>
        <taxon>Streptophyta</taxon>
        <taxon>Embryophyta</taxon>
        <taxon>Tracheophyta</taxon>
        <taxon>Spermatophyta</taxon>
        <taxon>Magnoliopsida</taxon>
        <taxon>eudicotyledons</taxon>
        <taxon>Gunneridae</taxon>
        <taxon>Pentapetalae</taxon>
        <taxon>rosids</taxon>
        <taxon>fabids</taxon>
        <taxon>Fabales</taxon>
        <taxon>Fabaceae</taxon>
        <taxon>Papilionoideae</taxon>
        <taxon>50 kb inversion clade</taxon>
        <taxon>NPAAA clade</taxon>
        <taxon>indigoferoid/millettioid clade</taxon>
        <taxon>Phaseoleae</taxon>
        <taxon>Flemingia</taxon>
    </lineage>
</organism>
<comment type="caution">
    <text evidence="1">The sequence shown here is derived from an EMBL/GenBank/DDBJ whole genome shotgun (WGS) entry which is preliminary data.</text>
</comment>
<dbReference type="Proteomes" id="UP001603857">
    <property type="component" value="Unassembled WGS sequence"/>
</dbReference>
<proteinExistence type="predicted"/>